<dbReference type="EMBL" id="CP051205">
    <property type="protein sequence ID" value="QJB33843.1"/>
    <property type="molecule type" value="Genomic_DNA"/>
</dbReference>
<dbReference type="AlphaFoldDB" id="A0AAE7D8X0"/>
<reference evidence="9" key="1">
    <citation type="submission" date="2020-04" db="EMBL/GenBank/DDBJ databases">
        <authorList>
            <person name="Kittiwongwattana C."/>
        </authorList>
    </citation>
    <scope>NUCLEOTIDE SEQUENCE [LARGE SCALE GENOMIC DNA]</scope>
    <source>
        <strain evidence="9">1310</strain>
    </source>
</reference>
<dbReference type="KEGG" id="coy:HF329_21990"/>
<feature type="domain" description="RNA polymerase sigma-70 region 2" evidence="6">
    <location>
        <begin position="27"/>
        <end position="94"/>
    </location>
</feature>
<dbReference type="GO" id="GO:0016987">
    <property type="term" value="F:sigma factor activity"/>
    <property type="evidence" value="ECO:0007669"/>
    <property type="project" value="UniProtKB-KW"/>
</dbReference>
<dbReference type="PANTHER" id="PTHR43133">
    <property type="entry name" value="RNA POLYMERASE ECF-TYPE SIGMA FACTO"/>
    <property type="match status" value="1"/>
</dbReference>
<dbReference type="GO" id="GO:0006352">
    <property type="term" value="P:DNA-templated transcription initiation"/>
    <property type="evidence" value="ECO:0007669"/>
    <property type="project" value="InterPro"/>
</dbReference>
<sequence>MKNSNNTPKHPFASLEDKALVAAFDSLYDQYSGALFKAILDKVSDQQIAEDVLQETALKVWKSMGQYDAEKGRLYTWLHRIAVNTALDSIRQKNKKKNRKNKKENEPLSIENVLVMPEIKDEMGIRKMVSSLDEKHRAPIELFYFQGYTQEAIAKKLNIPLGTIKSRLRSALKKLSKVLTR</sequence>
<dbReference type="InterPro" id="IPR013324">
    <property type="entry name" value="RNA_pol_sigma_r3/r4-like"/>
</dbReference>
<keyword evidence="2" id="KW-0805">Transcription regulation</keyword>
<dbReference type="SUPFAM" id="SSF88659">
    <property type="entry name" value="Sigma3 and sigma4 domains of RNA polymerase sigma factors"/>
    <property type="match status" value="1"/>
</dbReference>
<evidence type="ECO:0000256" key="2">
    <source>
        <dbReference type="ARBA" id="ARBA00023015"/>
    </source>
</evidence>
<protein>
    <submittedName>
        <fullName evidence="8">Sigma-70 family RNA polymerase sigma factor</fullName>
    </submittedName>
</protein>
<evidence type="ECO:0000256" key="5">
    <source>
        <dbReference type="ARBA" id="ARBA00023163"/>
    </source>
</evidence>
<dbReference type="Gene3D" id="1.10.1740.10">
    <property type="match status" value="1"/>
</dbReference>
<dbReference type="InterPro" id="IPR007630">
    <property type="entry name" value="RNA_pol_sigma70_r4"/>
</dbReference>
<evidence type="ECO:0000259" key="6">
    <source>
        <dbReference type="Pfam" id="PF04542"/>
    </source>
</evidence>
<dbReference type="RefSeq" id="WP_168807368.1">
    <property type="nucleotide sequence ID" value="NZ_CP051205.1"/>
</dbReference>
<organism evidence="8 9">
    <name type="scientific">Chitinophaga oryzae</name>
    <dbReference type="NCBI Taxonomy" id="2725414"/>
    <lineage>
        <taxon>Bacteria</taxon>
        <taxon>Pseudomonadati</taxon>
        <taxon>Bacteroidota</taxon>
        <taxon>Chitinophagia</taxon>
        <taxon>Chitinophagales</taxon>
        <taxon>Chitinophagaceae</taxon>
        <taxon>Chitinophaga</taxon>
    </lineage>
</organism>
<dbReference type="InterPro" id="IPR014284">
    <property type="entry name" value="RNA_pol_sigma-70_dom"/>
</dbReference>
<dbReference type="InterPro" id="IPR036388">
    <property type="entry name" value="WH-like_DNA-bd_sf"/>
</dbReference>
<evidence type="ECO:0000256" key="1">
    <source>
        <dbReference type="ARBA" id="ARBA00010641"/>
    </source>
</evidence>
<dbReference type="Pfam" id="PF04545">
    <property type="entry name" value="Sigma70_r4"/>
    <property type="match status" value="1"/>
</dbReference>
<dbReference type="Proteomes" id="UP000502421">
    <property type="component" value="Chromosome"/>
</dbReference>
<dbReference type="InterPro" id="IPR039425">
    <property type="entry name" value="RNA_pol_sigma-70-like"/>
</dbReference>
<evidence type="ECO:0000313" key="8">
    <source>
        <dbReference type="EMBL" id="QJB33843.1"/>
    </source>
</evidence>
<dbReference type="InterPro" id="IPR013325">
    <property type="entry name" value="RNA_pol_sigma_r2"/>
</dbReference>
<proteinExistence type="inferred from homology"/>
<dbReference type="InterPro" id="IPR007627">
    <property type="entry name" value="RNA_pol_sigma70_r2"/>
</dbReference>
<dbReference type="GO" id="GO:0003677">
    <property type="term" value="F:DNA binding"/>
    <property type="evidence" value="ECO:0007669"/>
    <property type="project" value="UniProtKB-KW"/>
</dbReference>
<keyword evidence="3" id="KW-0731">Sigma factor</keyword>
<dbReference type="Pfam" id="PF04542">
    <property type="entry name" value="Sigma70_r2"/>
    <property type="match status" value="1"/>
</dbReference>
<dbReference type="PANTHER" id="PTHR43133:SF62">
    <property type="entry name" value="RNA POLYMERASE SIGMA FACTOR SIGZ"/>
    <property type="match status" value="1"/>
</dbReference>
<evidence type="ECO:0000313" key="9">
    <source>
        <dbReference type="Proteomes" id="UP000502421"/>
    </source>
</evidence>
<evidence type="ECO:0000259" key="7">
    <source>
        <dbReference type="Pfam" id="PF04545"/>
    </source>
</evidence>
<dbReference type="Gene3D" id="1.10.10.10">
    <property type="entry name" value="Winged helix-like DNA-binding domain superfamily/Winged helix DNA-binding domain"/>
    <property type="match status" value="1"/>
</dbReference>
<evidence type="ECO:0000256" key="3">
    <source>
        <dbReference type="ARBA" id="ARBA00023082"/>
    </source>
</evidence>
<evidence type="ECO:0000256" key="4">
    <source>
        <dbReference type="ARBA" id="ARBA00023125"/>
    </source>
</evidence>
<name>A0AAE7D8X0_9BACT</name>
<keyword evidence="5" id="KW-0804">Transcription</keyword>
<comment type="similarity">
    <text evidence="1">Belongs to the sigma-70 factor family. ECF subfamily.</text>
</comment>
<gene>
    <name evidence="8" type="ORF">HF329_21990</name>
</gene>
<dbReference type="NCBIfam" id="TIGR02937">
    <property type="entry name" value="sigma70-ECF"/>
    <property type="match status" value="1"/>
</dbReference>
<keyword evidence="4" id="KW-0238">DNA-binding</keyword>
<dbReference type="SUPFAM" id="SSF88946">
    <property type="entry name" value="Sigma2 domain of RNA polymerase sigma factors"/>
    <property type="match status" value="1"/>
</dbReference>
<feature type="domain" description="RNA polymerase sigma-70 region 4" evidence="7">
    <location>
        <begin position="130"/>
        <end position="176"/>
    </location>
</feature>
<accession>A0AAE7D8X0</accession>
<dbReference type="CDD" id="cd06171">
    <property type="entry name" value="Sigma70_r4"/>
    <property type="match status" value="1"/>
</dbReference>